<reference evidence="6 7" key="1">
    <citation type="submission" date="2025-04" db="UniProtKB">
        <authorList>
            <consortium name="RefSeq"/>
        </authorList>
    </citation>
    <scope>IDENTIFICATION</scope>
</reference>
<dbReference type="RefSeq" id="XP_029016369.1">
    <property type="nucleotide sequence ID" value="XM_029160536.3"/>
</dbReference>
<evidence type="ECO:0000256" key="2">
    <source>
        <dbReference type="ARBA" id="ARBA00022771"/>
    </source>
</evidence>
<dbReference type="InterPro" id="IPR003879">
    <property type="entry name" value="Butyrophylin_SPRY"/>
</dbReference>
<accession>A0A6P7NF62</accession>
<dbReference type="GeneID" id="114861391"/>
<organism evidence="5 6">
    <name type="scientific">Betta splendens</name>
    <name type="common">Siamese fighting fish</name>
    <dbReference type="NCBI Taxonomy" id="158456"/>
    <lineage>
        <taxon>Eukaryota</taxon>
        <taxon>Metazoa</taxon>
        <taxon>Chordata</taxon>
        <taxon>Craniata</taxon>
        <taxon>Vertebrata</taxon>
        <taxon>Euteleostomi</taxon>
        <taxon>Actinopterygii</taxon>
        <taxon>Neopterygii</taxon>
        <taxon>Teleostei</taxon>
        <taxon>Neoteleostei</taxon>
        <taxon>Acanthomorphata</taxon>
        <taxon>Anabantaria</taxon>
        <taxon>Anabantiformes</taxon>
        <taxon>Anabantoidei</taxon>
        <taxon>Osphronemidae</taxon>
        <taxon>Betta</taxon>
    </lineage>
</organism>
<dbReference type="GO" id="GO:0008270">
    <property type="term" value="F:zinc ion binding"/>
    <property type="evidence" value="ECO:0007669"/>
    <property type="project" value="UniProtKB-KW"/>
</dbReference>
<dbReference type="Pfam" id="PF00622">
    <property type="entry name" value="SPRY"/>
    <property type="match status" value="1"/>
</dbReference>
<dbReference type="InterPro" id="IPR003877">
    <property type="entry name" value="SPRY_dom"/>
</dbReference>
<dbReference type="SMART" id="SM00589">
    <property type="entry name" value="PRY"/>
    <property type="match status" value="1"/>
</dbReference>
<dbReference type="Proteomes" id="UP000515150">
    <property type="component" value="Chromosome 9"/>
</dbReference>
<dbReference type="Pfam" id="PF13765">
    <property type="entry name" value="PRY"/>
    <property type="match status" value="1"/>
</dbReference>
<dbReference type="OrthoDB" id="9903688at2759"/>
<evidence type="ECO:0000313" key="5">
    <source>
        <dbReference type="Proteomes" id="UP000515150"/>
    </source>
</evidence>
<dbReference type="AlphaFoldDB" id="A0A6P7NF62"/>
<dbReference type="RefSeq" id="XP_040928077.1">
    <property type="nucleotide sequence ID" value="XM_041072143.2"/>
</dbReference>
<dbReference type="InterPro" id="IPR043136">
    <property type="entry name" value="B30.2/SPRY_sf"/>
</dbReference>
<dbReference type="KEGG" id="bspl:114861391"/>
<dbReference type="PANTHER" id="PTHR25465">
    <property type="entry name" value="B-BOX DOMAIN CONTAINING"/>
    <property type="match status" value="1"/>
</dbReference>
<proteinExistence type="predicted"/>
<sequence length="190" mass="21861">MLKNYACTVKFDMNTVAKSVFLSDGGTQMIWVREEKPYPNHPERFESVAEVLCDKGLTRRHYWEVEWRGPWVDVAVAARVCRFGNTDESWCLYCFEDHYSARHNHLSMEIPNPMSHSHRVEGYLDWPGGTLSFYSVSSGTLSHLYTFHSTFTEPFYPGFAMQGHDCSVIICPARVSQLSRSASAERVDEF</sequence>
<keyword evidence="5" id="KW-1185">Reference proteome</keyword>
<dbReference type="GO" id="GO:0005737">
    <property type="term" value="C:cytoplasm"/>
    <property type="evidence" value="ECO:0007669"/>
    <property type="project" value="UniProtKB-ARBA"/>
</dbReference>
<dbReference type="PROSITE" id="PS50188">
    <property type="entry name" value="B302_SPRY"/>
    <property type="match status" value="1"/>
</dbReference>
<dbReference type="InterPro" id="IPR051051">
    <property type="entry name" value="E3_ubiq-ligase_TRIM/RNF"/>
</dbReference>
<evidence type="ECO:0000259" key="4">
    <source>
        <dbReference type="PROSITE" id="PS50188"/>
    </source>
</evidence>
<dbReference type="SMART" id="SM00449">
    <property type="entry name" value="SPRY"/>
    <property type="match status" value="1"/>
</dbReference>
<keyword evidence="2" id="KW-0863">Zinc-finger</keyword>
<name>A0A6P7NF62_BETSP</name>
<dbReference type="InterPro" id="IPR013320">
    <property type="entry name" value="ConA-like_dom_sf"/>
</dbReference>
<evidence type="ECO:0000256" key="3">
    <source>
        <dbReference type="ARBA" id="ARBA00022833"/>
    </source>
</evidence>
<dbReference type="InterPro" id="IPR001870">
    <property type="entry name" value="B30.2/SPRY"/>
</dbReference>
<gene>
    <name evidence="6 7" type="primary">LOC114861391</name>
</gene>
<dbReference type="SUPFAM" id="SSF49899">
    <property type="entry name" value="Concanavalin A-like lectins/glucanases"/>
    <property type="match status" value="1"/>
</dbReference>
<feature type="domain" description="B30.2/SPRY" evidence="4">
    <location>
        <begin position="1"/>
        <end position="177"/>
    </location>
</feature>
<keyword evidence="3" id="KW-0862">Zinc</keyword>
<evidence type="ECO:0000313" key="6">
    <source>
        <dbReference type="RefSeq" id="XP_029016369.1"/>
    </source>
</evidence>
<evidence type="ECO:0000256" key="1">
    <source>
        <dbReference type="ARBA" id="ARBA00022723"/>
    </source>
</evidence>
<protein>
    <submittedName>
        <fullName evidence="6 7">Stonustoxin subunit alpha-like</fullName>
    </submittedName>
</protein>
<dbReference type="Gene3D" id="2.60.120.920">
    <property type="match status" value="1"/>
</dbReference>
<dbReference type="InterPro" id="IPR006574">
    <property type="entry name" value="PRY"/>
</dbReference>
<keyword evidence="1" id="KW-0479">Metal-binding</keyword>
<dbReference type="PANTHER" id="PTHR25465:SF14">
    <property type="entry name" value="E3 UBIQUITIN-PROTEIN LIGASE TRIM65"/>
    <property type="match status" value="1"/>
</dbReference>
<dbReference type="PRINTS" id="PR01407">
    <property type="entry name" value="BUTYPHLNCDUF"/>
</dbReference>
<evidence type="ECO:0000313" key="7">
    <source>
        <dbReference type="RefSeq" id="XP_040928077.1"/>
    </source>
</evidence>